<feature type="domain" description="HTH marR-type" evidence="1">
    <location>
        <begin position="13"/>
        <end position="145"/>
    </location>
</feature>
<gene>
    <name evidence="2" type="ORF">GCM10023195_26870</name>
</gene>
<sequence>MSTNQQTDRSRNQGGAAFLLAQLGAHAARAFAERIASLDLTPPQAGLLRMLAATPGRSQRRLAEDLGMPPSRFVPFADELEGRGLIERRKNPDDRRSHALYLTERGVELLAELREVGAAHERDVCAALSSDEHRQLTVLLRRVAEQQGLTPGVHPGYRSS</sequence>
<dbReference type="InterPro" id="IPR036390">
    <property type="entry name" value="WH_DNA-bd_sf"/>
</dbReference>
<evidence type="ECO:0000313" key="2">
    <source>
        <dbReference type="EMBL" id="GAA4607155.1"/>
    </source>
</evidence>
<reference evidence="3" key="1">
    <citation type="journal article" date="2019" name="Int. J. Syst. Evol. Microbiol.">
        <title>The Global Catalogue of Microorganisms (GCM) 10K type strain sequencing project: providing services to taxonomists for standard genome sequencing and annotation.</title>
        <authorList>
            <consortium name="The Broad Institute Genomics Platform"/>
            <consortium name="The Broad Institute Genome Sequencing Center for Infectious Disease"/>
            <person name="Wu L."/>
            <person name="Ma J."/>
        </authorList>
    </citation>
    <scope>NUCLEOTIDE SEQUENCE [LARGE SCALE GENOMIC DNA]</scope>
    <source>
        <strain evidence="3">JCM 17938</strain>
    </source>
</reference>
<dbReference type="Pfam" id="PF01047">
    <property type="entry name" value="MarR"/>
    <property type="match status" value="1"/>
</dbReference>
<organism evidence="2 3">
    <name type="scientific">Actinoallomurus liliacearum</name>
    <dbReference type="NCBI Taxonomy" id="1080073"/>
    <lineage>
        <taxon>Bacteria</taxon>
        <taxon>Bacillati</taxon>
        <taxon>Actinomycetota</taxon>
        <taxon>Actinomycetes</taxon>
        <taxon>Streptosporangiales</taxon>
        <taxon>Thermomonosporaceae</taxon>
        <taxon>Actinoallomurus</taxon>
    </lineage>
</organism>
<dbReference type="SMART" id="SM00347">
    <property type="entry name" value="HTH_MARR"/>
    <property type="match status" value="1"/>
</dbReference>
<dbReference type="PANTHER" id="PTHR33164:SF89">
    <property type="entry name" value="MARR FAMILY REGULATORY PROTEIN"/>
    <property type="match status" value="1"/>
</dbReference>
<keyword evidence="3" id="KW-1185">Reference proteome</keyword>
<accession>A0ABP8THS3</accession>
<proteinExistence type="predicted"/>
<dbReference type="InterPro" id="IPR039422">
    <property type="entry name" value="MarR/SlyA-like"/>
</dbReference>
<comment type="caution">
    <text evidence="2">The sequence shown here is derived from an EMBL/GenBank/DDBJ whole genome shotgun (WGS) entry which is preliminary data.</text>
</comment>
<evidence type="ECO:0000313" key="3">
    <source>
        <dbReference type="Proteomes" id="UP001500212"/>
    </source>
</evidence>
<dbReference type="PANTHER" id="PTHR33164">
    <property type="entry name" value="TRANSCRIPTIONAL REGULATOR, MARR FAMILY"/>
    <property type="match status" value="1"/>
</dbReference>
<dbReference type="PRINTS" id="PR00598">
    <property type="entry name" value="HTHMARR"/>
</dbReference>
<dbReference type="EMBL" id="BAABHJ010000005">
    <property type="protein sequence ID" value="GAA4607155.1"/>
    <property type="molecule type" value="Genomic_DNA"/>
</dbReference>
<dbReference type="InterPro" id="IPR000835">
    <property type="entry name" value="HTH_MarR-typ"/>
</dbReference>
<dbReference type="RefSeq" id="WP_345353469.1">
    <property type="nucleotide sequence ID" value="NZ_BAABHJ010000005.1"/>
</dbReference>
<dbReference type="Proteomes" id="UP001500212">
    <property type="component" value="Unassembled WGS sequence"/>
</dbReference>
<dbReference type="SUPFAM" id="SSF46785">
    <property type="entry name" value="Winged helix' DNA-binding domain"/>
    <property type="match status" value="1"/>
</dbReference>
<name>A0ABP8THS3_9ACTN</name>
<dbReference type="InterPro" id="IPR036388">
    <property type="entry name" value="WH-like_DNA-bd_sf"/>
</dbReference>
<dbReference type="Gene3D" id="1.10.10.10">
    <property type="entry name" value="Winged helix-like DNA-binding domain superfamily/Winged helix DNA-binding domain"/>
    <property type="match status" value="1"/>
</dbReference>
<dbReference type="PROSITE" id="PS50995">
    <property type="entry name" value="HTH_MARR_2"/>
    <property type="match status" value="1"/>
</dbReference>
<evidence type="ECO:0000259" key="1">
    <source>
        <dbReference type="PROSITE" id="PS50995"/>
    </source>
</evidence>
<protein>
    <recommendedName>
        <fullName evidence="1">HTH marR-type domain-containing protein</fullName>
    </recommendedName>
</protein>